<evidence type="ECO:0000259" key="3">
    <source>
        <dbReference type="PROSITE" id="PS50011"/>
    </source>
</evidence>
<dbReference type="EMBL" id="BJYE01000039">
    <property type="protein sequence ID" value="GEN57771.1"/>
    <property type="molecule type" value="Genomic_DNA"/>
</dbReference>
<keyword evidence="5" id="KW-1185">Reference proteome</keyword>
<sequence length="560" mass="65027">MIGKHMRHLNRYKDIVVAFSRNGLGYVIKDLGLNDLHILPKKAELKEEKNQEDRKTLGIRLRRILEELGPTFIKLGQVMSTRPDLFPEDVICELEKLQSHVPQFPYHQVKAIIEEELDQPLEQIFKYFDEVPLAAASIGQVHRATLDSGEDVAVKVQRPEISKKIDIDFEILMEMAQLAEMRLDWAKRYQLKEIVEELKETLKMELDYTIEAHHMTRIYAQFKKDPDIHIPLAFHYYTTKRVLVMEYVCGEKLQEVIDQPNQAQLKKRLAEQIVNATFKQVLIEGFFHADPHPGNIMYHTDGRLILLDFGMVGQLSPEMKQSFSELVIAMTKEDTHQMVEVLLDMGMAPDDINKKALTNDVDRLMLKYYRQSLKDIRLADAIRELFQIAYKHRIELSSEFTLLGKTLLTLEGTIEQLDPTLSLVEMAKPFGERLLRERFRPENIKDSILNQWFEWYGIWRDFPDYLKQLKAIVKKGKVRLEITMPDIDLILKKLDRISNQLSFAIILLAFSIIMVGLIVGAALTGETTILWRLPVIEIGSFVAVGMFLWLIYAIFKSGRF</sequence>
<dbReference type="STRING" id="442899.SAMN05720591_13626"/>
<dbReference type="Proteomes" id="UP000321400">
    <property type="component" value="Unassembled WGS sequence"/>
</dbReference>
<dbReference type="SMART" id="SM00220">
    <property type="entry name" value="S_TKc"/>
    <property type="match status" value="1"/>
</dbReference>
<name>A0A511X4B4_9BACI</name>
<protein>
    <submittedName>
        <fullName evidence="4">ABC transporter</fullName>
    </submittedName>
</protein>
<dbReference type="InterPro" id="IPR000719">
    <property type="entry name" value="Prot_kinase_dom"/>
</dbReference>
<keyword evidence="2" id="KW-1133">Transmembrane helix</keyword>
<dbReference type="PROSITE" id="PS50011">
    <property type="entry name" value="PROTEIN_KINASE_DOM"/>
    <property type="match status" value="1"/>
</dbReference>
<dbReference type="InterPro" id="IPR050154">
    <property type="entry name" value="UbiB_kinase"/>
</dbReference>
<evidence type="ECO:0000313" key="5">
    <source>
        <dbReference type="Proteomes" id="UP000321400"/>
    </source>
</evidence>
<feature type="transmembrane region" description="Helical" evidence="2">
    <location>
        <begin position="501"/>
        <end position="523"/>
    </location>
</feature>
<evidence type="ECO:0000313" key="4">
    <source>
        <dbReference type="EMBL" id="GEN57771.1"/>
    </source>
</evidence>
<dbReference type="OrthoDB" id="9795390at2"/>
<evidence type="ECO:0000256" key="2">
    <source>
        <dbReference type="SAM" id="Phobius"/>
    </source>
</evidence>
<dbReference type="Pfam" id="PF03109">
    <property type="entry name" value="ABC1"/>
    <property type="match status" value="1"/>
</dbReference>
<evidence type="ECO:0000256" key="1">
    <source>
        <dbReference type="ARBA" id="ARBA00009670"/>
    </source>
</evidence>
<comment type="similarity">
    <text evidence="1">Belongs to the protein kinase superfamily. ADCK protein kinase family.</text>
</comment>
<dbReference type="PANTHER" id="PTHR10566:SF113">
    <property type="entry name" value="PROTEIN ACTIVITY OF BC1 COMPLEX KINASE 7, CHLOROPLASTIC"/>
    <property type="match status" value="1"/>
</dbReference>
<organism evidence="4 5">
    <name type="scientific">Halolactibacillus alkaliphilus</name>
    <dbReference type="NCBI Taxonomy" id="442899"/>
    <lineage>
        <taxon>Bacteria</taxon>
        <taxon>Bacillati</taxon>
        <taxon>Bacillota</taxon>
        <taxon>Bacilli</taxon>
        <taxon>Bacillales</taxon>
        <taxon>Bacillaceae</taxon>
        <taxon>Halolactibacillus</taxon>
    </lineage>
</organism>
<gene>
    <name evidence="4" type="ORF">HAL01_22350</name>
</gene>
<comment type="caution">
    <text evidence="4">The sequence shown here is derived from an EMBL/GenBank/DDBJ whole genome shotgun (WGS) entry which is preliminary data.</text>
</comment>
<dbReference type="AlphaFoldDB" id="A0A511X4B4"/>
<dbReference type="PANTHER" id="PTHR10566">
    <property type="entry name" value="CHAPERONE-ACTIVITY OF BC1 COMPLEX CABC1 -RELATED"/>
    <property type="match status" value="1"/>
</dbReference>
<dbReference type="InterPro" id="IPR011009">
    <property type="entry name" value="Kinase-like_dom_sf"/>
</dbReference>
<keyword evidence="2" id="KW-0472">Membrane</keyword>
<dbReference type="SUPFAM" id="SSF56112">
    <property type="entry name" value="Protein kinase-like (PK-like)"/>
    <property type="match status" value="1"/>
</dbReference>
<dbReference type="RefSeq" id="WP_089803430.1">
    <property type="nucleotide sequence ID" value="NZ_BJYE01000039.1"/>
</dbReference>
<dbReference type="GO" id="GO:0005524">
    <property type="term" value="F:ATP binding"/>
    <property type="evidence" value="ECO:0007669"/>
    <property type="project" value="InterPro"/>
</dbReference>
<dbReference type="CDD" id="cd05121">
    <property type="entry name" value="ABC1_ADCK3-like"/>
    <property type="match status" value="1"/>
</dbReference>
<feature type="transmembrane region" description="Helical" evidence="2">
    <location>
        <begin position="529"/>
        <end position="555"/>
    </location>
</feature>
<dbReference type="GO" id="GO:0004672">
    <property type="term" value="F:protein kinase activity"/>
    <property type="evidence" value="ECO:0007669"/>
    <property type="project" value="InterPro"/>
</dbReference>
<accession>A0A511X4B4</accession>
<proteinExistence type="inferred from homology"/>
<dbReference type="Gene3D" id="1.10.510.10">
    <property type="entry name" value="Transferase(Phosphotransferase) domain 1"/>
    <property type="match status" value="1"/>
</dbReference>
<keyword evidence="2" id="KW-0812">Transmembrane</keyword>
<dbReference type="InterPro" id="IPR004147">
    <property type="entry name" value="ABC1_dom"/>
</dbReference>
<feature type="domain" description="Protein kinase" evidence="3">
    <location>
        <begin position="127"/>
        <end position="453"/>
    </location>
</feature>
<reference evidence="4 5" key="1">
    <citation type="submission" date="2019-07" db="EMBL/GenBank/DDBJ databases">
        <title>Whole genome shotgun sequence of Halolactibacillus alkaliphilus NBRC 103919.</title>
        <authorList>
            <person name="Hosoyama A."/>
            <person name="Uohara A."/>
            <person name="Ohji S."/>
            <person name="Ichikawa N."/>
        </authorList>
    </citation>
    <scope>NUCLEOTIDE SEQUENCE [LARGE SCALE GENOMIC DNA]</scope>
    <source>
        <strain evidence="4 5">NBRC 103919</strain>
    </source>
</reference>